<dbReference type="EMBL" id="BONI01000011">
    <property type="protein sequence ID" value="GIG05065.1"/>
    <property type="molecule type" value="Genomic_DNA"/>
</dbReference>
<comment type="caution">
    <text evidence="1">The sequence shown here is derived from an EMBL/GenBank/DDBJ whole genome shotgun (WGS) entry which is preliminary data.</text>
</comment>
<proteinExistence type="predicted"/>
<dbReference type="RefSeq" id="WP_203690898.1">
    <property type="nucleotide sequence ID" value="NZ_BAAALC010000016.1"/>
</dbReference>
<organism evidence="1 2">
    <name type="scientific">Catellatospora coxensis</name>
    <dbReference type="NCBI Taxonomy" id="310354"/>
    <lineage>
        <taxon>Bacteria</taxon>
        <taxon>Bacillati</taxon>
        <taxon>Actinomycetota</taxon>
        <taxon>Actinomycetes</taxon>
        <taxon>Micromonosporales</taxon>
        <taxon>Micromonosporaceae</taxon>
        <taxon>Catellatospora</taxon>
    </lineage>
</organism>
<name>A0A8J3KZS0_9ACTN</name>
<evidence type="ECO:0000313" key="2">
    <source>
        <dbReference type="Proteomes" id="UP000630887"/>
    </source>
</evidence>
<gene>
    <name evidence="1" type="ORF">Cco03nite_17650</name>
</gene>
<keyword evidence="2" id="KW-1185">Reference proteome</keyword>
<dbReference type="Proteomes" id="UP000630887">
    <property type="component" value="Unassembled WGS sequence"/>
</dbReference>
<dbReference type="AlphaFoldDB" id="A0A8J3KZS0"/>
<evidence type="ECO:0000313" key="1">
    <source>
        <dbReference type="EMBL" id="GIG05065.1"/>
    </source>
</evidence>
<accession>A0A8J3KZS0</accession>
<sequence>MDTRTGMSPGATRTAAEAAAVVLRFATLDARGPSGGFFDADGPIPW</sequence>
<reference evidence="1 2" key="1">
    <citation type="submission" date="2021-01" db="EMBL/GenBank/DDBJ databases">
        <title>Whole genome shotgun sequence of Catellatospora coxensis NBRC 107359.</title>
        <authorList>
            <person name="Komaki H."/>
            <person name="Tamura T."/>
        </authorList>
    </citation>
    <scope>NUCLEOTIDE SEQUENCE [LARGE SCALE GENOMIC DNA]</scope>
    <source>
        <strain evidence="1 2">NBRC 107359</strain>
    </source>
</reference>
<protein>
    <submittedName>
        <fullName evidence="1">Uncharacterized protein</fullName>
    </submittedName>
</protein>